<feature type="domain" description="Helix-turn-helix" evidence="1">
    <location>
        <begin position="57"/>
        <end position="100"/>
    </location>
</feature>
<reference evidence="2 3" key="1">
    <citation type="submission" date="2018-08" db="EMBL/GenBank/DDBJ databases">
        <title>Diversity &amp; Physiological Properties of Lignin-Decomposing Actinobacteria from Soil.</title>
        <authorList>
            <person name="Roh S.G."/>
            <person name="Kim S.B."/>
        </authorList>
    </citation>
    <scope>NUCLEOTIDE SEQUENCE [LARGE SCALE GENOMIC DNA]</scope>
    <source>
        <strain evidence="2 3">MMS17-GH009</strain>
    </source>
</reference>
<proteinExistence type="predicted"/>
<keyword evidence="3" id="KW-1185">Reference proteome</keyword>
<sequence length="142" mass="15074">MLQTLEHIGLALARHAEIRSGIKRSPAPSTSNLARAGLPGADHYYRLSDLLPAHIGIQQAAEVLGITETTALRMVRDASFPCPVTRMGRSYRVPVKAFMASLGIPDSLLHPDDVENGAEHAAGVAAGINIAEVPQGLDCPDF</sequence>
<protein>
    <submittedName>
        <fullName evidence="2">DNA-binding protein</fullName>
    </submittedName>
</protein>
<comment type="caution">
    <text evidence="2">The sequence shown here is derived from an EMBL/GenBank/DDBJ whole genome shotgun (WGS) entry which is preliminary data.</text>
</comment>
<gene>
    <name evidence="2" type="ORF">DR950_16705</name>
</gene>
<organism evidence="2 3">
    <name type="scientific">Kitasatospora xanthocidica</name>
    <dbReference type="NCBI Taxonomy" id="83382"/>
    <lineage>
        <taxon>Bacteria</taxon>
        <taxon>Bacillati</taxon>
        <taxon>Actinomycetota</taxon>
        <taxon>Actinomycetes</taxon>
        <taxon>Kitasatosporales</taxon>
        <taxon>Streptomycetaceae</taxon>
        <taxon>Kitasatospora</taxon>
    </lineage>
</organism>
<dbReference type="GO" id="GO:0003677">
    <property type="term" value="F:DNA binding"/>
    <property type="evidence" value="ECO:0007669"/>
    <property type="project" value="UniProtKB-KW"/>
</dbReference>
<dbReference type="EMBL" id="QVIG01000001">
    <property type="protein sequence ID" value="RGD59205.1"/>
    <property type="molecule type" value="Genomic_DNA"/>
</dbReference>
<dbReference type="AlphaFoldDB" id="A0A372ZVF3"/>
<dbReference type="Pfam" id="PF12728">
    <property type="entry name" value="HTH_17"/>
    <property type="match status" value="1"/>
</dbReference>
<accession>A0A372ZVF3</accession>
<evidence type="ECO:0000313" key="3">
    <source>
        <dbReference type="Proteomes" id="UP000263377"/>
    </source>
</evidence>
<evidence type="ECO:0000313" key="2">
    <source>
        <dbReference type="EMBL" id="RGD59205.1"/>
    </source>
</evidence>
<dbReference type="InterPro" id="IPR041657">
    <property type="entry name" value="HTH_17"/>
</dbReference>
<evidence type="ECO:0000259" key="1">
    <source>
        <dbReference type="Pfam" id="PF12728"/>
    </source>
</evidence>
<keyword evidence="2" id="KW-0238">DNA-binding</keyword>
<name>A0A372ZVF3_9ACTN</name>
<dbReference type="Proteomes" id="UP000263377">
    <property type="component" value="Unassembled WGS sequence"/>
</dbReference>